<accession>A0ABZ0VBC6</accession>
<evidence type="ECO:0000313" key="2">
    <source>
        <dbReference type="Proteomes" id="UP001324533"/>
    </source>
</evidence>
<dbReference type="Proteomes" id="UP001324533">
    <property type="component" value="Chromosome"/>
</dbReference>
<dbReference type="GO" id="GO:0016301">
    <property type="term" value="F:kinase activity"/>
    <property type="evidence" value="ECO:0007669"/>
    <property type="project" value="UniProtKB-KW"/>
</dbReference>
<evidence type="ECO:0000313" key="1">
    <source>
        <dbReference type="EMBL" id="WQB70524.1"/>
    </source>
</evidence>
<sequence length="128" mass="14144">MSRVTGLAVHAHHLWRADQVRALADDSRAPVTFFCGGSRNVDEFIDVFDAVFVLDVDLPTLRRRLDSRPADECGGAGRVEERELIERLHLSGNDVPSEGVHIDATAPLREVVDEILHLCGLGFEASRD</sequence>
<dbReference type="InterPro" id="IPR027417">
    <property type="entry name" value="P-loop_NTPase"/>
</dbReference>
<organism evidence="1 2">
    <name type="scientific">Microbacterium invictum</name>
    <dbReference type="NCBI Taxonomy" id="515415"/>
    <lineage>
        <taxon>Bacteria</taxon>
        <taxon>Bacillati</taxon>
        <taxon>Actinomycetota</taxon>
        <taxon>Actinomycetes</taxon>
        <taxon>Micrococcales</taxon>
        <taxon>Microbacteriaceae</taxon>
        <taxon>Microbacterium</taxon>
    </lineage>
</organism>
<name>A0ABZ0VBC6_9MICO</name>
<keyword evidence="1" id="KW-0808">Transferase</keyword>
<proteinExistence type="predicted"/>
<protein>
    <submittedName>
        <fullName evidence="1">Nucleoside kinase</fullName>
    </submittedName>
</protein>
<dbReference type="EMBL" id="CP139779">
    <property type="protein sequence ID" value="WQB70524.1"/>
    <property type="molecule type" value="Genomic_DNA"/>
</dbReference>
<dbReference type="SUPFAM" id="SSF52540">
    <property type="entry name" value="P-loop containing nucleoside triphosphate hydrolases"/>
    <property type="match status" value="1"/>
</dbReference>
<reference evidence="1 2" key="1">
    <citation type="submission" date="2023-06" db="EMBL/GenBank/DDBJ databases">
        <title>Rock-solubilizing bacteria, Microbacterium invictum, promotes re-establishment of vegetation in rocky wasteland by accelerating rock bio-weathering and reshaping soil bacterial community.</title>
        <authorList>
            <person name="Liu C."/>
        </authorList>
    </citation>
    <scope>NUCLEOTIDE SEQUENCE [LARGE SCALE GENOMIC DNA]</scope>
    <source>
        <strain evidence="1 2">X-18</strain>
    </source>
</reference>
<keyword evidence="2" id="KW-1185">Reference proteome</keyword>
<gene>
    <name evidence="1" type="ORF">T9R20_00760</name>
</gene>
<dbReference type="RefSeq" id="WP_322410666.1">
    <property type="nucleotide sequence ID" value="NZ_CP139779.1"/>
</dbReference>
<keyword evidence="1" id="KW-0418">Kinase</keyword>